<dbReference type="Gene3D" id="1.10.1370.40">
    <property type="match status" value="1"/>
</dbReference>
<evidence type="ECO:0000256" key="10">
    <source>
        <dbReference type="ARBA" id="ARBA00052506"/>
    </source>
</evidence>
<dbReference type="CDD" id="cd06456">
    <property type="entry name" value="M3A_DCP"/>
    <property type="match status" value="1"/>
</dbReference>
<comment type="caution">
    <text evidence="17">The sequence shown here is derived from an EMBL/GenBank/DDBJ whole genome shotgun (WGS) entry which is preliminary data.</text>
</comment>
<evidence type="ECO:0000256" key="12">
    <source>
        <dbReference type="ARBA" id="ARBA00066668"/>
    </source>
</evidence>
<protein>
    <recommendedName>
        <fullName evidence="13">Dipeptidyl carboxypeptidase</fullName>
        <ecNumber evidence="12">3.4.15.5</ecNumber>
    </recommendedName>
    <alternativeName>
        <fullName evidence="14">Peptidyl-dipeptidase Dcp</fullName>
    </alternativeName>
</protein>
<dbReference type="EMBL" id="JACDZE010000001">
    <property type="protein sequence ID" value="MBA5628605.1"/>
    <property type="molecule type" value="Genomic_DNA"/>
</dbReference>
<feature type="domain" description="Peptidase M3A/M3B catalytic" evidence="16">
    <location>
        <begin position="264"/>
        <end position="707"/>
    </location>
</feature>
<proteinExistence type="inferred from homology"/>
<dbReference type="PANTHER" id="PTHR43660">
    <property type="entry name" value="DIPEPTIDYL CARBOXYPEPTIDASE"/>
    <property type="match status" value="1"/>
</dbReference>
<evidence type="ECO:0000313" key="18">
    <source>
        <dbReference type="Proteomes" id="UP000552241"/>
    </source>
</evidence>
<keyword evidence="5 15" id="KW-0645">Protease</keyword>
<reference evidence="17 18" key="1">
    <citation type="submission" date="2020-07" db="EMBL/GenBank/DDBJ databases">
        <title>Moheibacter lacus sp. nov., a member of the family Flavobacteriaceae isolated from freshwater lake sediment.</title>
        <authorList>
            <person name="Liu Y."/>
        </authorList>
    </citation>
    <scope>NUCLEOTIDE SEQUENCE [LARGE SCALE GENOMIC DNA]</scope>
    <source>
        <strain evidence="17 18">BDHS18</strain>
    </source>
</reference>
<dbReference type="GO" id="GO:0004180">
    <property type="term" value="F:carboxypeptidase activity"/>
    <property type="evidence" value="ECO:0007669"/>
    <property type="project" value="UniProtKB-KW"/>
</dbReference>
<dbReference type="GO" id="GO:0006508">
    <property type="term" value="P:proteolysis"/>
    <property type="evidence" value="ECO:0007669"/>
    <property type="project" value="UniProtKB-KW"/>
</dbReference>
<evidence type="ECO:0000256" key="11">
    <source>
        <dbReference type="ARBA" id="ARBA00054529"/>
    </source>
</evidence>
<keyword evidence="9 15" id="KW-0482">Metalloprotease</keyword>
<dbReference type="EC" id="3.4.15.5" evidence="12"/>
<accession>A0A838ZP94</accession>
<dbReference type="GO" id="GO:0008241">
    <property type="term" value="F:peptidyl-dipeptidase activity"/>
    <property type="evidence" value="ECO:0007669"/>
    <property type="project" value="UniProtKB-EC"/>
</dbReference>
<dbReference type="SUPFAM" id="SSF55486">
    <property type="entry name" value="Metalloproteases ('zincins'), catalytic domain"/>
    <property type="match status" value="1"/>
</dbReference>
<evidence type="ECO:0000256" key="3">
    <source>
        <dbReference type="ARBA" id="ARBA00022490"/>
    </source>
</evidence>
<comment type="function">
    <text evidence="11">Removes dipeptides from the C-termini of N-blocked tripeptides, tetrapeptides and larger peptides.</text>
</comment>
<comment type="cofactor">
    <cofactor evidence="15">
        <name>Zn(2+)</name>
        <dbReference type="ChEBI" id="CHEBI:29105"/>
    </cofactor>
    <text evidence="15">Binds 1 zinc ion.</text>
</comment>
<evidence type="ECO:0000259" key="16">
    <source>
        <dbReference type="Pfam" id="PF01432"/>
    </source>
</evidence>
<keyword evidence="8 15" id="KW-0862">Zinc</keyword>
<dbReference type="GO" id="GO:0046872">
    <property type="term" value="F:metal ion binding"/>
    <property type="evidence" value="ECO:0007669"/>
    <property type="project" value="UniProtKB-UniRule"/>
</dbReference>
<keyword evidence="3" id="KW-0963">Cytoplasm</keyword>
<evidence type="ECO:0000256" key="7">
    <source>
        <dbReference type="ARBA" id="ARBA00022801"/>
    </source>
</evidence>
<dbReference type="InterPro" id="IPR024079">
    <property type="entry name" value="MetalloPept_cat_dom_sf"/>
</dbReference>
<dbReference type="InterPro" id="IPR045090">
    <property type="entry name" value="Pept_M3A_M3B"/>
</dbReference>
<dbReference type="Pfam" id="PF01432">
    <property type="entry name" value="Peptidase_M3"/>
    <property type="match status" value="1"/>
</dbReference>
<evidence type="ECO:0000256" key="2">
    <source>
        <dbReference type="ARBA" id="ARBA00006040"/>
    </source>
</evidence>
<dbReference type="InterPro" id="IPR001567">
    <property type="entry name" value="Pept_M3A_M3B_dom"/>
</dbReference>
<evidence type="ECO:0000256" key="6">
    <source>
        <dbReference type="ARBA" id="ARBA00022723"/>
    </source>
</evidence>
<dbReference type="InterPro" id="IPR024077">
    <property type="entry name" value="Neurolysin/TOP_dom2"/>
</dbReference>
<dbReference type="InterPro" id="IPR034005">
    <property type="entry name" value="M3A_DCP"/>
</dbReference>
<evidence type="ECO:0000256" key="4">
    <source>
        <dbReference type="ARBA" id="ARBA00022645"/>
    </source>
</evidence>
<evidence type="ECO:0000313" key="17">
    <source>
        <dbReference type="EMBL" id="MBA5628605.1"/>
    </source>
</evidence>
<evidence type="ECO:0000256" key="13">
    <source>
        <dbReference type="ARBA" id="ARBA00070755"/>
    </source>
</evidence>
<organism evidence="17 18">
    <name type="scientific">Moheibacter lacus</name>
    <dbReference type="NCBI Taxonomy" id="2745851"/>
    <lineage>
        <taxon>Bacteria</taxon>
        <taxon>Pseudomonadati</taxon>
        <taxon>Bacteroidota</taxon>
        <taxon>Flavobacteriia</taxon>
        <taxon>Flavobacteriales</taxon>
        <taxon>Weeksellaceae</taxon>
        <taxon>Moheibacter</taxon>
    </lineage>
</organism>
<evidence type="ECO:0000256" key="5">
    <source>
        <dbReference type="ARBA" id="ARBA00022670"/>
    </source>
</evidence>
<comment type="subcellular location">
    <subcellularLocation>
        <location evidence="1">Cytoplasm</location>
    </subcellularLocation>
</comment>
<evidence type="ECO:0000256" key="9">
    <source>
        <dbReference type="ARBA" id="ARBA00023049"/>
    </source>
</evidence>
<dbReference type="Gene3D" id="1.10.1370.10">
    <property type="entry name" value="Neurolysin, domain 3"/>
    <property type="match status" value="1"/>
</dbReference>
<evidence type="ECO:0000256" key="15">
    <source>
        <dbReference type="RuleBase" id="RU003435"/>
    </source>
</evidence>
<keyword evidence="6 15" id="KW-0479">Metal-binding</keyword>
<evidence type="ECO:0000256" key="8">
    <source>
        <dbReference type="ARBA" id="ARBA00022833"/>
    </source>
</evidence>
<comment type="catalytic activity">
    <reaction evidence="10">
        <text>Hydrolysis of unblocked, C-terminal dipeptides from oligopeptides, with broad specificity. Does not hydrolyze bonds in which P1' is Pro, or both P1 and P1' are Gly.</text>
        <dbReference type="EC" id="3.4.15.5"/>
    </reaction>
</comment>
<sequence length="709" mass="80963">MKIKKIAMVSLMACLFLSCNDKKSDATDVTKFTAEQMKENPLVQESSLPYFAPDFTKIKDEHFQPALEYAFQVESEAIEKIANNPEAPTFENTFVEMEKAHELIDRVSNVFYALTGANTNETLKKLDAEMAPKFAAHTDNILLNTKLFQRIKTIYEDREKLALKGEDLKLVEVKYQEFVKAGANLNDDEKESLKGINGKLASLENQFGQTLLEATNNLAFIIRDTAKLNGLTQSEINSIKVEGKMEWKIPIQNTTQQPFTSIIKDRKVRENLFQKAWSRTDGGEYSTLDIIAEIVKLRIEKANLLGFPSYAAWNLQDTMVKTTETVDSFFAQLVPGTVKAAGEEAKVLQEKIKSDGGDFELKPWDWTYYAEQVRKEKYDLDEGQLKPYFELKNVLEKGVFYSATKLFGITFKQRTDIPTYHPDVMVYELFEEDGTLLGLFYGDFFKRESKRGGAWMSNFVTQSHLLNKKPVIYNVCNYTKPASGEPALLTYDEVETLFHEFGHALHGFFADQNYPSLSGTSVARDFVEYPSQANEHWTLHPEVLKNYAIHHKTGEVIPQSLIDKLKKAAQFNQGFAYGETLGAAVLDFNYHTLSVLDKEFDVNEFEKSSLTEDNLWMENVPPRYRATYFNHVFGGGYAGSYYAYLWTEMLALDTGKWFDEKGGLNRENGQRYREMILSKGNTLEYKEAYKSFRGTDPKVDAILESKGFN</sequence>
<comment type="similarity">
    <text evidence="2 15">Belongs to the peptidase M3 family.</text>
</comment>
<dbReference type="RefSeq" id="WP_182042197.1">
    <property type="nucleotide sequence ID" value="NZ_JACDZE010000001.1"/>
</dbReference>
<dbReference type="Gene3D" id="3.40.390.10">
    <property type="entry name" value="Collagenase (Catalytic Domain)"/>
    <property type="match status" value="1"/>
</dbReference>
<keyword evidence="7 15" id="KW-0378">Hydrolase</keyword>
<gene>
    <name evidence="17" type="ORF">HU137_02335</name>
</gene>
<dbReference type="PANTHER" id="PTHR43660:SF1">
    <property type="entry name" value="DIPEPTIDYL CARBOXYPEPTIDASE"/>
    <property type="match status" value="1"/>
</dbReference>
<dbReference type="GO" id="GO:0004222">
    <property type="term" value="F:metalloendopeptidase activity"/>
    <property type="evidence" value="ECO:0007669"/>
    <property type="project" value="InterPro"/>
</dbReference>
<dbReference type="FunFam" id="3.40.390.10:FF:000009">
    <property type="entry name" value="Oligopeptidase A"/>
    <property type="match status" value="1"/>
</dbReference>
<name>A0A838ZP94_9FLAO</name>
<evidence type="ECO:0000256" key="1">
    <source>
        <dbReference type="ARBA" id="ARBA00004496"/>
    </source>
</evidence>
<evidence type="ECO:0000256" key="14">
    <source>
        <dbReference type="ARBA" id="ARBA00075608"/>
    </source>
</evidence>
<dbReference type="PROSITE" id="PS51257">
    <property type="entry name" value="PROKAR_LIPOPROTEIN"/>
    <property type="match status" value="1"/>
</dbReference>
<dbReference type="Proteomes" id="UP000552241">
    <property type="component" value="Unassembled WGS sequence"/>
</dbReference>
<keyword evidence="18" id="KW-1185">Reference proteome</keyword>
<dbReference type="AlphaFoldDB" id="A0A838ZP94"/>
<dbReference type="GO" id="GO:0005829">
    <property type="term" value="C:cytosol"/>
    <property type="evidence" value="ECO:0007669"/>
    <property type="project" value="TreeGrafter"/>
</dbReference>
<dbReference type="FunFam" id="1.10.1370.40:FF:000001">
    <property type="entry name" value="Dipeptidyl carboxypeptidase II"/>
    <property type="match status" value="1"/>
</dbReference>
<keyword evidence="4" id="KW-0121">Carboxypeptidase</keyword>